<feature type="region of interest" description="Disordered" evidence="1">
    <location>
        <begin position="1"/>
        <end position="30"/>
    </location>
</feature>
<dbReference type="EMBL" id="NNRN01000042">
    <property type="protein sequence ID" value="OYR31085.1"/>
    <property type="molecule type" value="Genomic_DNA"/>
</dbReference>
<organism evidence="2 3">
    <name type="scientific">Brucella lupini</name>
    <dbReference type="NCBI Taxonomy" id="255457"/>
    <lineage>
        <taxon>Bacteria</taxon>
        <taxon>Pseudomonadati</taxon>
        <taxon>Pseudomonadota</taxon>
        <taxon>Alphaproteobacteria</taxon>
        <taxon>Hyphomicrobiales</taxon>
        <taxon>Brucellaceae</taxon>
        <taxon>Brucella/Ochrobactrum group</taxon>
        <taxon>Brucella</taxon>
    </lineage>
</organism>
<name>A0A256GV43_9HYPH</name>
<reference evidence="2 3" key="1">
    <citation type="submission" date="2017-07" db="EMBL/GenBank/DDBJ databases">
        <title>Draft genome of Ochrobactrum lupini type strain LUP21.</title>
        <authorList>
            <person name="Krzyzanowska D.M."/>
            <person name="Jafra S."/>
        </authorList>
    </citation>
    <scope>NUCLEOTIDE SEQUENCE [LARGE SCALE GENOMIC DNA]</scope>
    <source>
        <strain evidence="2 3">LUP21</strain>
    </source>
</reference>
<evidence type="ECO:0000313" key="3">
    <source>
        <dbReference type="Proteomes" id="UP000216363"/>
    </source>
</evidence>
<gene>
    <name evidence="2" type="ORF">CES86_1532</name>
</gene>
<accession>A0A256GV43</accession>
<sequence length="105" mass="11387">MHEIENEPDDDRQRDEEAEPAPDPRSPKLDGIIFGGVSGSQMMRSAGKSAPHDAFGTGLLAFESVENTPGLFLTLASWPAAFPYARLLALAHALPALCNDLVRWI</sequence>
<dbReference type="Proteomes" id="UP000216363">
    <property type="component" value="Unassembled WGS sequence"/>
</dbReference>
<feature type="compositionally biased region" description="Basic and acidic residues" evidence="1">
    <location>
        <begin position="1"/>
        <end position="15"/>
    </location>
</feature>
<evidence type="ECO:0000313" key="2">
    <source>
        <dbReference type="EMBL" id="OYR31085.1"/>
    </source>
</evidence>
<protein>
    <submittedName>
        <fullName evidence="2">Uncharacterized protein</fullName>
    </submittedName>
</protein>
<proteinExistence type="predicted"/>
<evidence type="ECO:0000256" key="1">
    <source>
        <dbReference type="SAM" id="MobiDB-lite"/>
    </source>
</evidence>
<comment type="caution">
    <text evidence="2">The sequence shown here is derived from an EMBL/GenBank/DDBJ whole genome shotgun (WGS) entry which is preliminary data.</text>
</comment>
<dbReference type="AlphaFoldDB" id="A0A256GV43"/>